<evidence type="ECO:0000313" key="1">
    <source>
        <dbReference type="EMBL" id="MBB5839597.1"/>
    </source>
</evidence>
<proteinExistence type="predicted"/>
<accession>A0A7W9MXQ9</accession>
<comment type="caution">
    <text evidence="1">The sequence shown here is derived from an EMBL/GenBank/DDBJ whole genome shotgun (WGS) entry which is preliminary data.</text>
</comment>
<protein>
    <submittedName>
        <fullName evidence="1">Uncharacterized protein</fullName>
    </submittedName>
</protein>
<sequence length="72" mass="7353">MSLLRTMRCEPVDRAEAVLTGDRAALLATAVAFDAAGCRYQSARTLVLAGGDDAERGAAALAELGLTARSSG</sequence>
<keyword evidence="2" id="KW-1185">Reference proteome</keyword>
<gene>
    <name evidence="1" type="ORF">HDA39_006331</name>
</gene>
<dbReference type="AlphaFoldDB" id="A0A7W9MXQ9"/>
<organism evidence="1 2">
    <name type="scientific">Kribbella italica</name>
    <dbReference type="NCBI Taxonomy" id="1540520"/>
    <lineage>
        <taxon>Bacteria</taxon>
        <taxon>Bacillati</taxon>
        <taxon>Actinomycetota</taxon>
        <taxon>Actinomycetes</taxon>
        <taxon>Propionibacteriales</taxon>
        <taxon>Kribbellaceae</taxon>
        <taxon>Kribbella</taxon>
    </lineage>
</organism>
<dbReference type="EMBL" id="JACHMY010000001">
    <property type="protein sequence ID" value="MBB5839597.1"/>
    <property type="molecule type" value="Genomic_DNA"/>
</dbReference>
<dbReference type="Proteomes" id="UP000549971">
    <property type="component" value="Unassembled WGS sequence"/>
</dbReference>
<evidence type="ECO:0000313" key="2">
    <source>
        <dbReference type="Proteomes" id="UP000549971"/>
    </source>
</evidence>
<dbReference type="RefSeq" id="WP_202893172.1">
    <property type="nucleotide sequence ID" value="NZ_JACHMY010000001.1"/>
</dbReference>
<name>A0A7W9MXQ9_9ACTN</name>
<reference evidence="1 2" key="1">
    <citation type="submission" date="2020-08" db="EMBL/GenBank/DDBJ databases">
        <title>Sequencing the genomes of 1000 actinobacteria strains.</title>
        <authorList>
            <person name="Klenk H.-P."/>
        </authorList>
    </citation>
    <scope>NUCLEOTIDE SEQUENCE [LARGE SCALE GENOMIC DNA]</scope>
    <source>
        <strain evidence="1 2">DSM 28967</strain>
    </source>
</reference>